<sequence length="736" mass="78390">MRACSRGSIGAGRNTPGLLDWWKVEAPGRDGIVQTSRPPKLSKVLALVGDLIGKEKKLMLVAGFFMFAGAACELAIPHFTSKTIFAVTRAAPPEAFNHHLQMLAASAAGFACFAALRGWLFGILNNRFVRNLRSRLFGVLMREEASFHDVHEPGELTSRLTSDCYAISRCIATNVNVAIRNLLQVVGGGMILVSLSPHLAAACAGVFSFLWAVTVVYGSYSRHSQRVVQDVLASSNACAEEAFMSSRVVRATGTEAVEQQRYMDWLQRLYDIGMRQSAAWGLYVVSGTTAHQTCVALSLLLGGGMVYQGLVSPEQLTGFIFYVQLVTSSSLAVCDQWGAIMEAVGASERVLEHLEDPPAPQIAAGLVPAAGFSGRVELRDVGFRYANRPEVQALKGINMALKPGRLTALVGLSGSGKSTLVALLLRLYDPTEGAVLLDGRDLRGLDATWFRSQIGVVSQEPKLLSLDISSNIAYGCPWPATQARWSAPAPALPLGPPAPPAVPCLPADVEAAAREANAHEFIAELPQGYATKVTDKLLSGGQRQRIILARALLRRPRLLVLDEATSALDAESEEKVQQALDRVMSDRGRTVLVIAHRLSTVRNADCIVVLDRGEIAEQGTHKELTALRGIYYSLVRRQQKGLSAADQDLSPMYPPLMSSFDEDGYEARNAADAAAAPQGPDPAGAAAAAASSLEPLPGQLRADTVPAPEGLAAAAGVASPEVVVALARSDASTAAK</sequence>
<evidence type="ECO:0000256" key="7">
    <source>
        <dbReference type="SAM" id="MobiDB-lite"/>
    </source>
</evidence>
<dbReference type="Pfam" id="PF00005">
    <property type="entry name" value="ABC_tran"/>
    <property type="match status" value="1"/>
</dbReference>
<dbReference type="GO" id="GO:0016020">
    <property type="term" value="C:membrane"/>
    <property type="evidence" value="ECO:0007669"/>
    <property type="project" value="UniProtKB-SubCell"/>
</dbReference>
<evidence type="ECO:0000256" key="2">
    <source>
        <dbReference type="ARBA" id="ARBA00022692"/>
    </source>
</evidence>
<dbReference type="Proteomes" id="UP000247498">
    <property type="component" value="Unassembled WGS sequence"/>
</dbReference>
<dbReference type="SUPFAM" id="SSF90123">
    <property type="entry name" value="ABC transporter transmembrane region"/>
    <property type="match status" value="1"/>
</dbReference>
<dbReference type="InterPro" id="IPR017871">
    <property type="entry name" value="ABC_transporter-like_CS"/>
</dbReference>
<feature type="domain" description="ABC transporter" evidence="9">
    <location>
        <begin position="376"/>
        <end position="637"/>
    </location>
</feature>
<evidence type="ECO:0000259" key="9">
    <source>
        <dbReference type="PROSITE" id="PS50893"/>
    </source>
</evidence>
<evidence type="ECO:0000313" key="11">
    <source>
        <dbReference type="EMBL" id="GBF91269.1"/>
    </source>
</evidence>
<dbReference type="InterPro" id="IPR027417">
    <property type="entry name" value="P-loop_NTPase"/>
</dbReference>
<evidence type="ECO:0000256" key="4">
    <source>
        <dbReference type="ARBA" id="ARBA00022840"/>
    </source>
</evidence>
<dbReference type="SMART" id="SM00382">
    <property type="entry name" value="AAA"/>
    <property type="match status" value="1"/>
</dbReference>
<feature type="transmembrane region" description="Helical" evidence="8">
    <location>
        <begin position="199"/>
        <end position="220"/>
    </location>
</feature>
<evidence type="ECO:0000256" key="6">
    <source>
        <dbReference type="ARBA" id="ARBA00023136"/>
    </source>
</evidence>
<feature type="transmembrane region" description="Helical" evidence="8">
    <location>
        <begin position="100"/>
        <end position="124"/>
    </location>
</feature>
<evidence type="ECO:0000256" key="3">
    <source>
        <dbReference type="ARBA" id="ARBA00022741"/>
    </source>
</evidence>
<reference evidence="11 12" key="1">
    <citation type="journal article" date="2018" name="Sci. Rep.">
        <title>Raphidocelis subcapitata (=Pseudokirchneriella subcapitata) provides an insight into genome evolution and environmental adaptations in the Sphaeropleales.</title>
        <authorList>
            <person name="Suzuki S."/>
            <person name="Yamaguchi H."/>
            <person name="Nakajima N."/>
            <person name="Kawachi M."/>
        </authorList>
    </citation>
    <scope>NUCLEOTIDE SEQUENCE [LARGE SCALE GENOMIC DNA]</scope>
    <source>
        <strain evidence="11 12">NIES-35</strain>
    </source>
</reference>
<name>A0A2V0NVA2_9CHLO</name>
<evidence type="ECO:0000313" key="12">
    <source>
        <dbReference type="Proteomes" id="UP000247498"/>
    </source>
</evidence>
<evidence type="ECO:0000256" key="5">
    <source>
        <dbReference type="ARBA" id="ARBA00022989"/>
    </source>
</evidence>
<dbReference type="PROSITE" id="PS00211">
    <property type="entry name" value="ABC_TRANSPORTER_1"/>
    <property type="match status" value="1"/>
</dbReference>
<dbReference type="Gene3D" id="3.40.50.300">
    <property type="entry name" value="P-loop containing nucleotide triphosphate hydrolases"/>
    <property type="match status" value="1"/>
</dbReference>
<dbReference type="GO" id="GO:0016887">
    <property type="term" value="F:ATP hydrolysis activity"/>
    <property type="evidence" value="ECO:0007669"/>
    <property type="project" value="InterPro"/>
</dbReference>
<dbReference type="InterPro" id="IPR036640">
    <property type="entry name" value="ABC1_TM_sf"/>
</dbReference>
<dbReference type="InParanoid" id="A0A2V0NVA2"/>
<dbReference type="Gene3D" id="1.20.1560.10">
    <property type="entry name" value="ABC transporter type 1, transmembrane domain"/>
    <property type="match status" value="1"/>
</dbReference>
<evidence type="ECO:0000256" key="1">
    <source>
        <dbReference type="ARBA" id="ARBA00004141"/>
    </source>
</evidence>
<protein>
    <submittedName>
        <fullName evidence="11">ABC transporter B family member, chloroplastic</fullName>
    </submittedName>
</protein>
<dbReference type="SUPFAM" id="SSF52540">
    <property type="entry name" value="P-loop containing nucleoside triphosphate hydrolases"/>
    <property type="match status" value="1"/>
</dbReference>
<dbReference type="InterPro" id="IPR011527">
    <property type="entry name" value="ABC1_TM_dom"/>
</dbReference>
<dbReference type="OrthoDB" id="6500128at2759"/>
<dbReference type="PROSITE" id="PS50893">
    <property type="entry name" value="ABC_TRANSPORTER_2"/>
    <property type="match status" value="1"/>
</dbReference>
<feature type="domain" description="ABC transmembrane type-1" evidence="10">
    <location>
        <begin position="60"/>
        <end position="342"/>
    </location>
</feature>
<dbReference type="PROSITE" id="PS50929">
    <property type="entry name" value="ABC_TM1F"/>
    <property type="match status" value="1"/>
</dbReference>
<dbReference type="InterPro" id="IPR003593">
    <property type="entry name" value="AAA+_ATPase"/>
</dbReference>
<gene>
    <name evidence="11" type="ORF">Rsub_03589</name>
</gene>
<dbReference type="InterPro" id="IPR039421">
    <property type="entry name" value="Type_1_exporter"/>
</dbReference>
<feature type="compositionally biased region" description="Low complexity" evidence="7">
    <location>
        <begin position="674"/>
        <end position="690"/>
    </location>
</feature>
<dbReference type="InterPro" id="IPR003439">
    <property type="entry name" value="ABC_transporter-like_ATP-bd"/>
</dbReference>
<keyword evidence="12" id="KW-1185">Reference proteome</keyword>
<dbReference type="AlphaFoldDB" id="A0A2V0NVA2"/>
<keyword evidence="6 8" id="KW-0472">Membrane</keyword>
<keyword evidence="2 8" id="KW-0812">Transmembrane</keyword>
<feature type="transmembrane region" description="Helical" evidence="8">
    <location>
        <begin position="58"/>
        <end position="80"/>
    </location>
</feature>
<dbReference type="STRING" id="307507.A0A2V0NVA2"/>
<evidence type="ECO:0000259" key="10">
    <source>
        <dbReference type="PROSITE" id="PS50929"/>
    </source>
</evidence>
<proteinExistence type="predicted"/>
<organism evidence="11 12">
    <name type="scientific">Raphidocelis subcapitata</name>
    <dbReference type="NCBI Taxonomy" id="307507"/>
    <lineage>
        <taxon>Eukaryota</taxon>
        <taxon>Viridiplantae</taxon>
        <taxon>Chlorophyta</taxon>
        <taxon>core chlorophytes</taxon>
        <taxon>Chlorophyceae</taxon>
        <taxon>CS clade</taxon>
        <taxon>Sphaeropleales</taxon>
        <taxon>Selenastraceae</taxon>
        <taxon>Raphidocelis</taxon>
    </lineage>
</organism>
<comment type="subcellular location">
    <subcellularLocation>
        <location evidence="1">Membrane</location>
        <topology evidence="1">Multi-pass membrane protein</topology>
    </subcellularLocation>
</comment>
<dbReference type="PANTHER" id="PTHR43394">
    <property type="entry name" value="ATP-DEPENDENT PERMEASE MDL1, MITOCHONDRIAL"/>
    <property type="match status" value="1"/>
</dbReference>
<evidence type="ECO:0000256" key="8">
    <source>
        <dbReference type="SAM" id="Phobius"/>
    </source>
</evidence>
<dbReference type="CDD" id="cd18572">
    <property type="entry name" value="ABC_6TM_TAP"/>
    <property type="match status" value="1"/>
</dbReference>
<dbReference type="GO" id="GO:0015421">
    <property type="term" value="F:ABC-type oligopeptide transporter activity"/>
    <property type="evidence" value="ECO:0007669"/>
    <property type="project" value="TreeGrafter"/>
</dbReference>
<dbReference type="Pfam" id="PF00664">
    <property type="entry name" value="ABC_membrane"/>
    <property type="match status" value="1"/>
</dbReference>
<keyword evidence="4" id="KW-0067">ATP-binding</keyword>
<dbReference type="FunCoup" id="A0A2V0NVA2">
    <property type="interactions" value="133"/>
</dbReference>
<dbReference type="EMBL" id="BDRX01000023">
    <property type="protein sequence ID" value="GBF91269.1"/>
    <property type="molecule type" value="Genomic_DNA"/>
</dbReference>
<keyword evidence="5 8" id="KW-1133">Transmembrane helix</keyword>
<dbReference type="FunFam" id="3.40.50.300:FF:001797">
    <property type="entry name" value="ABC transporter, putative"/>
    <property type="match status" value="1"/>
</dbReference>
<accession>A0A2V0NVA2</accession>
<keyword evidence="3" id="KW-0547">Nucleotide-binding</keyword>
<feature type="region of interest" description="Disordered" evidence="7">
    <location>
        <begin position="674"/>
        <end position="704"/>
    </location>
</feature>
<dbReference type="PANTHER" id="PTHR43394:SF19">
    <property type="entry name" value="ABC TRANSPORTER B FAMILY"/>
    <property type="match status" value="1"/>
</dbReference>
<comment type="caution">
    <text evidence="11">The sequence shown here is derived from an EMBL/GenBank/DDBJ whole genome shotgun (WGS) entry which is preliminary data.</text>
</comment>
<dbReference type="GO" id="GO:0005524">
    <property type="term" value="F:ATP binding"/>
    <property type="evidence" value="ECO:0007669"/>
    <property type="project" value="UniProtKB-KW"/>
</dbReference>